<dbReference type="EMBL" id="VTPC01003202">
    <property type="protein sequence ID" value="KAF2898897.1"/>
    <property type="molecule type" value="Genomic_DNA"/>
</dbReference>
<dbReference type="InterPro" id="IPR029058">
    <property type="entry name" value="AB_hydrolase_fold"/>
</dbReference>
<dbReference type="FunFam" id="3.40.50.1820:FF:000075">
    <property type="entry name" value="Carboxypeptidase"/>
    <property type="match status" value="1"/>
</dbReference>
<dbReference type="AlphaFoldDB" id="A0A8K0D9M2"/>
<name>A0A8K0D9M2_IGNLU</name>
<dbReference type="Proteomes" id="UP000801492">
    <property type="component" value="Unassembled WGS sequence"/>
</dbReference>
<comment type="subcellular location">
    <subcellularLocation>
        <location evidence="1">Secreted</location>
    </subcellularLocation>
</comment>
<gene>
    <name evidence="11" type="ORF">ILUMI_07280</name>
</gene>
<dbReference type="SUPFAM" id="SSF53474">
    <property type="entry name" value="alpha/beta-Hydrolases"/>
    <property type="match status" value="1"/>
</dbReference>
<accession>A0A8K0D9M2</accession>
<keyword evidence="12" id="KW-1185">Reference proteome</keyword>
<comment type="similarity">
    <text evidence="2 10">Belongs to the peptidase S10 family.</text>
</comment>
<keyword evidence="8" id="KW-0325">Glycoprotein</keyword>
<dbReference type="PRINTS" id="PR00724">
    <property type="entry name" value="CRBOXYPTASEC"/>
</dbReference>
<evidence type="ECO:0000256" key="7">
    <source>
        <dbReference type="ARBA" id="ARBA00022801"/>
    </source>
</evidence>
<evidence type="ECO:0000256" key="10">
    <source>
        <dbReference type="RuleBase" id="RU361156"/>
    </source>
</evidence>
<dbReference type="OrthoDB" id="443318at2759"/>
<organism evidence="11 12">
    <name type="scientific">Ignelater luminosus</name>
    <name type="common">Cucubano</name>
    <name type="synonym">Pyrophorus luminosus</name>
    <dbReference type="NCBI Taxonomy" id="2038154"/>
    <lineage>
        <taxon>Eukaryota</taxon>
        <taxon>Metazoa</taxon>
        <taxon>Ecdysozoa</taxon>
        <taxon>Arthropoda</taxon>
        <taxon>Hexapoda</taxon>
        <taxon>Insecta</taxon>
        <taxon>Pterygota</taxon>
        <taxon>Neoptera</taxon>
        <taxon>Endopterygota</taxon>
        <taxon>Coleoptera</taxon>
        <taxon>Polyphaga</taxon>
        <taxon>Elateriformia</taxon>
        <taxon>Elateroidea</taxon>
        <taxon>Elateridae</taxon>
        <taxon>Agrypninae</taxon>
        <taxon>Pyrophorini</taxon>
        <taxon>Ignelater</taxon>
    </lineage>
</organism>
<evidence type="ECO:0000256" key="4">
    <source>
        <dbReference type="ARBA" id="ARBA00022645"/>
    </source>
</evidence>
<dbReference type="EC" id="3.4.16.-" evidence="10"/>
<keyword evidence="5 10" id="KW-0645">Protease</keyword>
<keyword evidence="6" id="KW-0732">Signal</keyword>
<reference evidence="11" key="1">
    <citation type="submission" date="2019-08" db="EMBL/GenBank/DDBJ databases">
        <title>The genome of the North American firefly Photinus pyralis.</title>
        <authorList>
            <consortium name="Photinus pyralis genome working group"/>
            <person name="Fallon T.R."/>
            <person name="Sander Lower S.E."/>
            <person name="Weng J.-K."/>
        </authorList>
    </citation>
    <scope>NUCLEOTIDE SEQUENCE</scope>
    <source>
        <strain evidence="11">TRF0915ILg1</strain>
        <tissue evidence="11">Whole body</tissue>
    </source>
</reference>
<sequence>MLEFDSLNNGFIRRRCPNVGGLCDQVGGCCDYDNRVSAKKGFGPGEQDYGYVEVRPQAHMFWWLYETTANVTSITNKPLVIWLQGGPGSSSTGLGNFGELGPLDENLQLRNYSWVQDVNVLFIDNPVGVGFSYVENHSAYAKTNREIADDLVKCLEGFYEKRPDFLHVPLYITGESYGGKMLVEFALELYEKLEANNIESNLKGIALVDSWISPIDSVSMWAPYLYNIGAVDKRGFEQIKQGAEEIRTALEEKDYSLATQKWDELEMIVEYNTYGVDFYNILKQVYFSTGKANDFDEALSTLMNGPVKSALGLNATWSDPNGEVFEAQTCEFMKPVTTIVEQLLNTTNIKIFVLSGQLDLIVDTPGTVAWVDRLQWQRKEEWKNATREALVVNDIVEGYKKVVGKLSFYWVNRSGHMVPRENPQAMRAILRSLVKDVRLKT</sequence>
<evidence type="ECO:0000256" key="8">
    <source>
        <dbReference type="ARBA" id="ARBA00023180"/>
    </source>
</evidence>
<dbReference type="GO" id="GO:0004185">
    <property type="term" value="F:serine-type carboxypeptidase activity"/>
    <property type="evidence" value="ECO:0007669"/>
    <property type="project" value="UniProtKB-UniRule"/>
</dbReference>
<dbReference type="PANTHER" id="PTHR11802">
    <property type="entry name" value="SERINE PROTEASE FAMILY S10 SERINE CARBOXYPEPTIDASE"/>
    <property type="match status" value="1"/>
</dbReference>
<proteinExistence type="inferred from homology"/>
<evidence type="ECO:0000256" key="2">
    <source>
        <dbReference type="ARBA" id="ARBA00009431"/>
    </source>
</evidence>
<dbReference type="InterPro" id="IPR018202">
    <property type="entry name" value="Ser_caboxypep_ser_AS"/>
</dbReference>
<evidence type="ECO:0000256" key="5">
    <source>
        <dbReference type="ARBA" id="ARBA00022670"/>
    </source>
</evidence>
<protein>
    <recommendedName>
        <fullName evidence="10">Carboxypeptidase</fullName>
        <ecNumber evidence="10">3.4.16.-</ecNumber>
    </recommendedName>
</protein>
<dbReference type="GO" id="GO:0006508">
    <property type="term" value="P:proteolysis"/>
    <property type="evidence" value="ECO:0007669"/>
    <property type="project" value="UniProtKB-KW"/>
</dbReference>
<evidence type="ECO:0000256" key="9">
    <source>
        <dbReference type="ARBA" id="ARBA00055847"/>
    </source>
</evidence>
<keyword evidence="7 10" id="KW-0378">Hydrolase</keyword>
<keyword evidence="3" id="KW-0964">Secreted</keyword>
<evidence type="ECO:0000256" key="3">
    <source>
        <dbReference type="ARBA" id="ARBA00022525"/>
    </source>
</evidence>
<dbReference type="Pfam" id="PF00450">
    <property type="entry name" value="Peptidase_S10"/>
    <property type="match status" value="1"/>
</dbReference>
<evidence type="ECO:0000313" key="11">
    <source>
        <dbReference type="EMBL" id="KAF2898897.1"/>
    </source>
</evidence>
<dbReference type="Gene3D" id="3.40.50.1820">
    <property type="entry name" value="alpha/beta hydrolase"/>
    <property type="match status" value="1"/>
</dbReference>
<comment type="caution">
    <text evidence="11">The sequence shown here is derived from an EMBL/GenBank/DDBJ whole genome shotgun (WGS) entry which is preliminary data.</text>
</comment>
<dbReference type="InterPro" id="IPR001563">
    <property type="entry name" value="Peptidase_S10"/>
</dbReference>
<comment type="function">
    <text evidence="9">May be involved in vascular wall and kidney homeostasis.</text>
</comment>
<dbReference type="PROSITE" id="PS00131">
    <property type="entry name" value="CARBOXYPEPT_SER_SER"/>
    <property type="match status" value="1"/>
</dbReference>
<dbReference type="PANTHER" id="PTHR11802:SF3">
    <property type="entry name" value="RETINOID-INDUCIBLE SERINE CARBOXYPEPTIDASE"/>
    <property type="match status" value="1"/>
</dbReference>
<evidence type="ECO:0000256" key="1">
    <source>
        <dbReference type="ARBA" id="ARBA00004613"/>
    </source>
</evidence>
<keyword evidence="4 10" id="KW-0121">Carboxypeptidase</keyword>
<dbReference type="GO" id="GO:0005576">
    <property type="term" value="C:extracellular region"/>
    <property type="evidence" value="ECO:0007669"/>
    <property type="project" value="UniProtKB-SubCell"/>
</dbReference>
<evidence type="ECO:0000256" key="6">
    <source>
        <dbReference type="ARBA" id="ARBA00022729"/>
    </source>
</evidence>
<evidence type="ECO:0000313" key="12">
    <source>
        <dbReference type="Proteomes" id="UP000801492"/>
    </source>
</evidence>